<dbReference type="Gene3D" id="1.10.10.10">
    <property type="entry name" value="Winged helix-like DNA-binding domain superfamily/Winged helix DNA-binding domain"/>
    <property type="match status" value="1"/>
</dbReference>
<accession>A0A0K1Q9B5</accession>
<gene>
    <name evidence="2" type="ORF">AKJ09_08987</name>
</gene>
<feature type="region of interest" description="Disordered" evidence="1">
    <location>
        <begin position="177"/>
        <end position="208"/>
    </location>
</feature>
<evidence type="ECO:0008006" key="4">
    <source>
        <dbReference type="Google" id="ProtNLM"/>
    </source>
</evidence>
<dbReference type="InterPro" id="IPR036388">
    <property type="entry name" value="WH-like_DNA-bd_sf"/>
</dbReference>
<keyword evidence="3" id="KW-1185">Reference proteome</keyword>
<feature type="compositionally biased region" description="Basic and acidic residues" evidence="1">
    <location>
        <begin position="107"/>
        <end position="123"/>
    </location>
</feature>
<feature type="compositionally biased region" description="Basic and acidic residues" evidence="1">
    <location>
        <begin position="177"/>
        <end position="192"/>
    </location>
</feature>
<sequence length="428" mass="47740">MTTLDLLFAVRDLKDDRLRAVHRSVLVGILMFWNKRINAYDPTTQQIADAMGLGRSSVHRTITELRQWGVLRVTIRGAHRSSLYELVVSGRNSLHAEDHSAAQAPDLSERDLSEQEVSEREARPLGAREVTSRSERLDLSERDPLRISSEDLFLRISPEDKQTDVADAPVFVVEPAKVETEKPEKPKAEKSAKAKPTRAQARRDEKAASQAAYRKAFEEARLEVRQTLVGELAPIKPAHVAANDADCGAATGSPSAFQSTKHHEAVQTPAASPEAFQLVTSEGADPKTPRPEREVFEYWLAGWRRVVNGTRPPVFSDGRRKKIQSRIREGYSVADLKLACDGLWADSWYVEKQQHDIDLVCRDAVHVDRFMAKAPPPPIVEPPPIEYGPPVVGPELAVWLEKLRATLPDEPVDPWLVDLTAYPEAEAS</sequence>
<dbReference type="InterPro" id="IPR036390">
    <property type="entry name" value="WH_DNA-bd_sf"/>
</dbReference>
<dbReference type="SUPFAM" id="SSF46785">
    <property type="entry name" value="Winged helix' DNA-binding domain"/>
    <property type="match status" value="1"/>
</dbReference>
<dbReference type="AlphaFoldDB" id="A0A0K1Q9B5"/>
<protein>
    <recommendedName>
        <fullName evidence="4">Helix-turn-helix domain-containing protein</fullName>
    </recommendedName>
</protein>
<evidence type="ECO:0000313" key="3">
    <source>
        <dbReference type="Proteomes" id="UP000064967"/>
    </source>
</evidence>
<dbReference type="Proteomes" id="UP000064967">
    <property type="component" value="Chromosome"/>
</dbReference>
<dbReference type="RefSeq" id="WP_146653257.1">
    <property type="nucleotide sequence ID" value="NZ_CP012333.1"/>
</dbReference>
<name>A0A0K1Q9B5_9BACT</name>
<reference evidence="2 3" key="1">
    <citation type="submission" date="2015-08" db="EMBL/GenBank/DDBJ databases">
        <authorList>
            <person name="Babu N.S."/>
            <person name="Beckwith C.J."/>
            <person name="Beseler K.G."/>
            <person name="Brison A."/>
            <person name="Carone J.V."/>
            <person name="Caskin T.P."/>
            <person name="Diamond M."/>
            <person name="Durham M.E."/>
            <person name="Foxe J.M."/>
            <person name="Go M."/>
            <person name="Henderson B.A."/>
            <person name="Jones I.B."/>
            <person name="McGettigan J.A."/>
            <person name="Micheletti S.J."/>
            <person name="Nasrallah M.E."/>
            <person name="Ortiz D."/>
            <person name="Piller C.R."/>
            <person name="Privatt S.R."/>
            <person name="Schneider S.L."/>
            <person name="Sharp S."/>
            <person name="Smith T.C."/>
            <person name="Stanton J.D."/>
            <person name="Ullery H.E."/>
            <person name="Wilson R.J."/>
            <person name="Serrano M.G."/>
            <person name="Buck G."/>
            <person name="Lee V."/>
            <person name="Wang Y."/>
            <person name="Carvalho R."/>
            <person name="Voegtly L."/>
            <person name="Shi R."/>
            <person name="Duckworth R."/>
            <person name="Johnson A."/>
            <person name="Loviza R."/>
            <person name="Walstead R."/>
            <person name="Shah Z."/>
            <person name="Kiflezghi M."/>
            <person name="Wade K."/>
            <person name="Ball S.L."/>
            <person name="Bradley K.W."/>
            <person name="Asai D.J."/>
            <person name="Bowman C.A."/>
            <person name="Russell D.A."/>
            <person name="Pope W.H."/>
            <person name="Jacobs-Sera D."/>
            <person name="Hendrix R.W."/>
            <person name="Hatfull G.F."/>
        </authorList>
    </citation>
    <scope>NUCLEOTIDE SEQUENCE [LARGE SCALE GENOMIC DNA]</scope>
    <source>
        <strain evidence="2 3">DSM 27648</strain>
    </source>
</reference>
<dbReference type="EMBL" id="CP012333">
    <property type="protein sequence ID" value="AKV02324.1"/>
    <property type="molecule type" value="Genomic_DNA"/>
</dbReference>
<proteinExistence type="predicted"/>
<organism evidence="2 3">
    <name type="scientific">Labilithrix luteola</name>
    <dbReference type="NCBI Taxonomy" id="1391654"/>
    <lineage>
        <taxon>Bacteria</taxon>
        <taxon>Pseudomonadati</taxon>
        <taxon>Myxococcota</taxon>
        <taxon>Polyangia</taxon>
        <taxon>Polyangiales</taxon>
        <taxon>Labilitrichaceae</taxon>
        <taxon>Labilithrix</taxon>
    </lineage>
</organism>
<evidence type="ECO:0000313" key="2">
    <source>
        <dbReference type="EMBL" id="AKV02324.1"/>
    </source>
</evidence>
<dbReference type="OrthoDB" id="6107855at2"/>
<dbReference type="STRING" id="1391654.AKJ09_08987"/>
<evidence type="ECO:0000256" key="1">
    <source>
        <dbReference type="SAM" id="MobiDB-lite"/>
    </source>
</evidence>
<feature type="region of interest" description="Disordered" evidence="1">
    <location>
        <begin position="97"/>
        <end position="138"/>
    </location>
</feature>
<dbReference type="KEGG" id="llu:AKJ09_08987"/>